<evidence type="ECO:0000313" key="2">
    <source>
        <dbReference type="Proteomes" id="UP000674938"/>
    </source>
</evidence>
<comment type="caution">
    <text evidence="1">The sequence shown here is derived from an EMBL/GenBank/DDBJ whole genome shotgun (WGS) entry which is preliminary data.</text>
</comment>
<sequence length="110" mass="12813">MNEQNQVEDLLDKMLENISRWDQTAEDGMVVIQNNQKLMAPYQGQLETGLFDNKSNKLALLIQSTKEIQQCLKSKRQVVLNEINQITKTDKIIDGYLIQHKESVFIDRDF</sequence>
<gene>
    <name evidence="1" type="ORF">I6N95_13365</name>
</gene>
<dbReference type="AlphaFoldDB" id="A0A940P5K7"/>
<proteinExistence type="predicted"/>
<evidence type="ECO:0000313" key="1">
    <source>
        <dbReference type="EMBL" id="MBP1042004.1"/>
    </source>
</evidence>
<accession>A0A940P5K7</accession>
<dbReference type="Proteomes" id="UP000674938">
    <property type="component" value="Unassembled WGS sequence"/>
</dbReference>
<dbReference type="RefSeq" id="WP_209528767.1">
    <property type="nucleotide sequence ID" value="NZ_JAEEGA010000008.1"/>
</dbReference>
<protein>
    <submittedName>
        <fullName evidence="1">Uncharacterized protein</fullName>
    </submittedName>
</protein>
<reference evidence="1" key="1">
    <citation type="submission" date="2020-12" db="EMBL/GenBank/DDBJ databases">
        <title>Vagococcus allomyrinae sp. nov. and Enterococcus lavae sp. nov., isolated from the larvae of Allomyrina dichotoma.</title>
        <authorList>
            <person name="Lee S.D."/>
        </authorList>
    </citation>
    <scope>NUCLEOTIDE SEQUENCE</scope>
    <source>
        <strain evidence="1">BWB3-3</strain>
    </source>
</reference>
<name>A0A940P5K7_9ENTE</name>
<keyword evidence="2" id="KW-1185">Reference proteome</keyword>
<dbReference type="EMBL" id="JAEEGA010000008">
    <property type="protein sequence ID" value="MBP1042004.1"/>
    <property type="molecule type" value="Genomic_DNA"/>
</dbReference>
<organism evidence="1 2">
    <name type="scientific">Vagococcus allomyrinae</name>
    <dbReference type="NCBI Taxonomy" id="2794353"/>
    <lineage>
        <taxon>Bacteria</taxon>
        <taxon>Bacillati</taxon>
        <taxon>Bacillota</taxon>
        <taxon>Bacilli</taxon>
        <taxon>Lactobacillales</taxon>
        <taxon>Enterococcaceae</taxon>
        <taxon>Vagococcus</taxon>
    </lineage>
</organism>